<name>A0AC35TLF3_9BILA</name>
<evidence type="ECO:0000313" key="2">
    <source>
        <dbReference type="WBParaSite" id="RSKR_0000175600.1"/>
    </source>
</evidence>
<evidence type="ECO:0000313" key="1">
    <source>
        <dbReference type="Proteomes" id="UP000095286"/>
    </source>
</evidence>
<accession>A0AC35TLF3</accession>
<dbReference type="WBParaSite" id="RSKR_0000175600.1">
    <property type="protein sequence ID" value="RSKR_0000175600.1"/>
    <property type="gene ID" value="RSKR_0000175600"/>
</dbReference>
<reference evidence="2" key="1">
    <citation type="submission" date="2016-11" db="UniProtKB">
        <authorList>
            <consortium name="WormBaseParasite"/>
        </authorList>
    </citation>
    <scope>IDENTIFICATION</scope>
    <source>
        <strain evidence="2">KR3021</strain>
    </source>
</reference>
<organism evidence="1 2">
    <name type="scientific">Rhabditophanes sp. KR3021</name>
    <dbReference type="NCBI Taxonomy" id="114890"/>
    <lineage>
        <taxon>Eukaryota</taxon>
        <taxon>Metazoa</taxon>
        <taxon>Ecdysozoa</taxon>
        <taxon>Nematoda</taxon>
        <taxon>Chromadorea</taxon>
        <taxon>Rhabditida</taxon>
        <taxon>Tylenchina</taxon>
        <taxon>Panagrolaimomorpha</taxon>
        <taxon>Strongyloidoidea</taxon>
        <taxon>Alloionematidae</taxon>
        <taxon>Rhabditophanes</taxon>
    </lineage>
</organism>
<sequence>MKYLIATILVILFTSNLSCFAAKTIKAGTMVKPFIDAIGFLNDTEGNTYAVEITRLENNKFEMYTKNNTANIIPMAQVREAFRDNTESGSVETTNYFETAAFKIKKDVVIPSNKPMVPREFLSKTIKAGTMVKPFIDAIGFLNDTEGNTYAVEITRLENNKFEMYTKNNTANIIPMAEVREAFRDNTESSSVETTNYFETAAFKIKKDVVIPSNKPMVPREFL</sequence>
<protein>
    <submittedName>
        <fullName evidence="2">GLPGLI family protein</fullName>
    </submittedName>
</protein>
<dbReference type="Proteomes" id="UP000095286">
    <property type="component" value="Unplaced"/>
</dbReference>
<proteinExistence type="predicted"/>